<reference evidence="2 3" key="1">
    <citation type="submission" date="2022-01" db="EMBL/GenBank/DDBJ databases">
        <authorList>
            <person name="Xiong W."/>
            <person name="Schranz E."/>
        </authorList>
    </citation>
    <scope>NUCLEOTIDE SEQUENCE [LARGE SCALE GENOMIC DNA]</scope>
</reference>
<dbReference type="AlphaFoldDB" id="A0AAU9MTL1"/>
<protein>
    <submittedName>
        <fullName evidence="2">Uncharacterized protein</fullName>
    </submittedName>
</protein>
<dbReference type="Proteomes" id="UP001157418">
    <property type="component" value="Unassembled WGS sequence"/>
</dbReference>
<proteinExistence type="predicted"/>
<organism evidence="2 3">
    <name type="scientific">Lactuca virosa</name>
    <dbReference type="NCBI Taxonomy" id="75947"/>
    <lineage>
        <taxon>Eukaryota</taxon>
        <taxon>Viridiplantae</taxon>
        <taxon>Streptophyta</taxon>
        <taxon>Embryophyta</taxon>
        <taxon>Tracheophyta</taxon>
        <taxon>Spermatophyta</taxon>
        <taxon>Magnoliopsida</taxon>
        <taxon>eudicotyledons</taxon>
        <taxon>Gunneridae</taxon>
        <taxon>Pentapetalae</taxon>
        <taxon>asterids</taxon>
        <taxon>campanulids</taxon>
        <taxon>Asterales</taxon>
        <taxon>Asteraceae</taxon>
        <taxon>Cichorioideae</taxon>
        <taxon>Cichorieae</taxon>
        <taxon>Lactucinae</taxon>
        <taxon>Lactuca</taxon>
    </lineage>
</organism>
<dbReference type="EMBL" id="CAKMRJ010003334">
    <property type="protein sequence ID" value="CAH1431214.1"/>
    <property type="molecule type" value="Genomic_DNA"/>
</dbReference>
<feature type="region of interest" description="Disordered" evidence="1">
    <location>
        <begin position="1"/>
        <end position="41"/>
    </location>
</feature>
<feature type="compositionally biased region" description="Acidic residues" evidence="1">
    <location>
        <begin position="21"/>
        <end position="41"/>
    </location>
</feature>
<gene>
    <name evidence="2" type="ORF">LVIROSA_LOCUS17940</name>
</gene>
<accession>A0AAU9MTL1</accession>
<feature type="region of interest" description="Disordered" evidence="1">
    <location>
        <begin position="92"/>
        <end position="150"/>
    </location>
</feature>
<sequence length="150" mass="16663">MVAEEHVAPSRPNLSFSFEVSDSDDDYDVNNDDDGCDSDDDGMDFRMFVPPKDPVNEAVISPAETEKEINIFKQPNDPTPEQIEALIARLQSTARKPPQAVPVTPESPSESDKDDLNASLVPRKRRRRDPRPGVLVTEPVQQPTPIVEPT</sequence>
<keyword evidence="3" id="KW-1185">Reference proteome</keyword>
<evidence type="ECO:0000313" key="2">
    <source>
        <dbReference type="EMBL" id="CAH1431214.1"/>
    </source>
</evidence>
<evidence type="ECO:0000256" key="1">
    <source>
        <dbReference type="SAM" id="MobiDB-lite"/>
    </source>
</evidence>
<comment type="caution">
    <text evidence="2">The sequence shown here is derived from an EMBL/GenBank/DDBJ whole genome shotgun (WGS) entry which is preliminary data.</text>
</comment>
<name>A0AAU9MTL1_9ASTR</name>
<evidence type="ECO:0000313" key="3">
    <source>
        <dbReference type="Proteomes" id="UP001157418"/>
    </source>
</evidence>